<dbReference type="EMBL" id="JACHMN010000002">
    <property type="protein sequence ID" value="MBB5871744.1"/>
    <property type="molecule type" value="Genomic_DNA"/>
</dbReference>
<dbReference type="RefSeq" id="WP_184840001.1">
    <property type="nucleotide sequence ID" value="NZ_JACHMN010000002.1"/>
</dbReference>
<dbReference type="AlphaFoldDB" id="A0A841BU66"/>
<accession>A0A841BU66</accession>
<sequence length="111" mass="11622">MPDRAQGATAKDAKTGGGTTAKRGPADPPTSVENQNPGGGGALTRVTANFTPRAIQALDRIAAKTGDSKTDILNRSVMVFDVILELIERSGDDTMTVVFPDGVQERIRLVG</sequence>
<gene>
    <name evidence="2" type="ORF">F4553_005123</name>
</gene>
<dbReference type="Proteomes" id="UP000587527">
    <property type="component" value="Unassembled WGS sequence"/>
</dbReference>
<evidence type="ECO:0000313" key="2">
    <source>
        <dbReference type="EMBL" id="MBB5871744.1"/>
    </source>
</evidence>
<evidence type="ECO:0000256" key="1">
    <source>
        <dbReference type="SAM" id="MobiDB-lite"/>
    </source>
</evidence>
<organism evidence="2 3">
    <name type="scientific">Allocatelliglobosispora scoriae</name>
    <dbReference type="NCBI Taxonomy" id="643052"/>
    <lineage>
        <taxon>Bacteria</taxon>
        <taxon>Bacillati</taxon>
        <taxon>Actinomycetota</taxon>
        <taxon>Actinomycetes</taxon>
        <taxon>Micromonosporales</taxon>
        <taxon>Micromonosporaceae</taxon>
        <taxon>Allocatelliglobosispora</taxon>
    </lineage>
</organism>
<proteinExistence type="predicted"/>
<name>A0A841BU66_9ACTN</name>
<reference evidence="2 3" key="1">
    <citation type="submission" date="2020-08" db="EMBL/GenBank/DDBJ databases">
        <title>Sequencing the genomes of 1000 actinobacteria strains.</title>
        <authorList>
            <person name="Klenk H.-P."/>
        </authorList>
    </citation>
    <scope>NUCLEOTIDE SEQUENCE [LARGE SCALE GENOMIC DNA]</scope>
    <source>
        <strain evidence="2 3">DSM 45362</strain>
    </source>
</reference>
<feature type="region of interest" description="Disordered" evidence="1">
    <location>
        <begin position="1"/>
        <end position="44"/>
    </location>
</feature>
<evidence type="ECO:0000313" key="3">
    <source>
        <dbReference type="Proteomes" id="UP000587527"/>
    </source>
</evidence>
<comment type="caution">
    <text evidence="2">The sequence shown here is derived from an EMBL/GenBank/DDBJ whole genome shotgun (WGS) entry which is preliminary data.</text>
</comment>
<keyword evidence="3" id="KW-1185">Reference proteome</keyword>
<protein>
    <submittedName>
        <fullName evidence="2">Uncharacterized protein</fullName>
    </submittedName>
</protein>